<dbReference type="PANTHER" id="PTHR46577">
    <property type="entry name" value="HTH-TYPE TRANSCRIPTIONAL REGULATORY PROTEIN GABR"/>
    <property type="match status" value="1"/>
</dbReference>
<evidence type="ECO:0000256" key="7">
    <source>
        <dbReference type="ARBA" id="ARBA00023125"/>
    </source>
</evidence>
<dbReference type="Gene3D" id="3.40.640.10">
    <property type="entry name" value="Type I PLP-dependent aspartate aminotransferase-like (Major domain)"/>
    <property type="match status" value="1"/>
</dbReference>
<evidence type="ECO:0000256" key="1">
    <source>
        <dbReference type="ARBA" id="ARBA00001933"/>
    </source>
</evidence>
<dbReference type="InterPro" id="IPR015421">
    <property type="entry name" value="PyrdxlP-dep_Trfase_major"/>
</dbReference>
<organism evidence="10 11">
    <name type="scientific">Bacillus aerolatus</name>
    <dbReference type="NCBI Taxonomy" id="2653354"/>
    <lineage>
        <taxon>Bacteria</taxon>
        <taxon>Bacillati</taxon>
        <taxon>Bacillota</taxon>
        <taxon>Bacilli</taxon>
        <taxon>Bacillales</taxon>
        <taxon>Bacillaceae</taxon>
        <taxon>Bacillus</taxon>
    </lineage>
</organism>
<dbReference type="InterPro" id="IPR036388">
    <property type="entry name" value="WH-like_DNA-bd_sf"/>
</dbReference>
<evidence type="ECO:0000256" key="2">
    <source>
        <dbReference type="ARBA" id="ARBA00005384"/>
    </source>
</evidence>
<dbReference type="PRINTS" id="PR00035">
    <property type="entry name" value="HTHGNTR"/>
</dbReference>
<dbReference type="FunFam" id="1.10.10.10:FF:000079">
    <property type="entry name" value="GntR family transcriptional regulator"/>
    <property type="match status" value="1"/>
</dbReference>
<comment type="similarity">
    <text evidence="2">In the C-terminal section; belongs to the class-I pyridoxal-phosphate-dependent aminotransferase family.</text>
</comment>
<dbReference type="Gene3D" id="1.10.10.10">
    <property type="entry name" value="Winged helix-like DNA-binding domain superfamily/Winged helix DNA-binding domain"/>
    <property type="match status" value="1"/>
</dbReference>
<dbReference type="Gene3D" id="3.90.1150.10">
    <property type="entry name" value="Aspartate Aminotransferase, domain 1"/>
    <property type="match status" value="1"/>
</dbReference>
<gene>
    <name evidence="10" type="ORF">F9802_11070</name>
</gene>
<dbReference type="PROSITE" id="PS50949">
    <property type="entry name" value="HTH_GNTR"/>
    <property type="match status" value="1"/>
</dbReference>
<dbReference type="SMART" id="SM00345">
    <property type="entry name" value="HTH_GNTR"/>
    <property type="match status" value="1"/>
</dbReference>
<comment type="caution">
    <text evidence="10">The sequence shown here is derived from an EMBL/GenBank/DDBJ whole genome shotgun (WGS) entry which is preliminary data.</text>
</comment>
<keyword evidence="8" id="KW-0804">Transcription</keyword>
<evidence type="ECO:0000256" key="8">
    <source>
        <dbReference type="ARBA" id="ARBA00023163"/>
    </source>
</evidence>
<evidence type="ECO:0000259" key="9">
    <source>
        <dbReference type="PROSITE" id="PS50949"/>
    </source>
</evidence>
<dbReference type="InterPro" id="IPR004839">
    <property type="entry name" value="Aminotransferase_I/II_large"/>
</dbReference>
<keyword evidence="6" id="KW-0805">Transcription regulation</keyword>
<reference evidence="10 11" key="1">
    <citation type="submission" date="2019-10" db="EMBL/GenBank/DDBJ databases">
        <title>Bacillus aerolatum sp. nov., isolated from bioaerosol of sport playgrounds.</title>
        <authorList>
            <person name="Chen P."/>
            <person name="Zhang G."/>
        </authorList>
    </citation>
    <scope>NUCLEOTIDE SEQUENCE [LARGE SCALE GENOMIC DNA]</scope>
    <source>
        <strain evidence="10 11">CX253</strain>
    </source>
</reference>
<dbReference type="PANTHER" id="PTHR46577:SF2">
    <property type="entry name" value="TRANSCRIPTIONAL REGULATORY PROTEIN"/>
    <property type="match status" value="1"/>
</dbReference>
<accession>A0A6I1FED0</accession>
<proteinExistence type="inferred from homology"/>
<dbReference type="SUPFAM" id="SSF53383">
    <property type="entry name" value="PLP-dependent transferases"/>
    <property type="match status" value="1"/>
</dbReference>
<dbReference type="InterPro" id="IPR051446">
    <property type="entry name" value="HTH_trans_reg/aminotransferase"/>
</dbReference>
<evidence type="ECO:0000313" key="11">
    <source>
        <dbReference type="Proteomes" id="UP000429595"/>
    </source>
</evidence>
<keyword evidence="3 10" id="KW-0032">Aminotransferase</keyword>
<keyword evidence="7" id="KW-0238">DNA-binding</keyword>
<dbReference type="InterPro" id="IPR000524">
    <property type="entry name" value="Tscrpt_reg_HTH_GntR"/>
</dbReference>
<evidence type="ECO:0000256" key="4">
    <source>
        <dbReference type="ARBA" id="ARBA00022679"/>
    </source>
</evidence>
<dbReference type="GO" id="GO:0003677">
    <property type="term" value="F:DNA binding"/>
    <property type="evidence" value="ECO:0007669"/>
    <property type="project" value="UniProtKB-KW"/>
</dbReference>
<evidence type="ECO:0000313" key="10">
    <source>
        <dbReference type="EMBL" id="KAB7706125.1"/>
    </source>
</evidence>
<keyword evidence="5" id="KW-0663">Pyridoxal phosphate</keyword>
<dbReference type="InterPro" id="IPR036390">
    <property type="entry name" value="WH_DNA-bd_sf"/>
</dbReference>
<dbReference type="CDD" id="cd00609">
    <property type="entry name" value="AAT_like"/>
    <property type="match status" value="1"/>
</dbReference>
<dbReference type="InterPro" id="IPR015424">
    <property type="entry name" value="PyrdxlP-dep_Trfase"/>
</dbReference>
<dbReference type="GO" id="GO:0003700">
    <property type="term" value="F:DNA-binding transcription factor activity"/>
    <property type="evidence" value="ECO:0007669"/>
    <property type="project" value="InterPro"/>
</dbReference>
<feature type="domain" description="HTH gntR-type" evidence="9">
    <location>
        <begin position="13"/>
        <end position="81"/>
    </location>
</feature>
<dbReference type="InterPro" id="IPR015422">
    <property type="entry name" value="PyrdxlP-dep_Trfase_small"/>
</dbReference>
<dbReference type="SUPFAM" id="SSF46785">
    <property type="entry name" value="Winged helix' DNA-binding domain"/>
    <property type="match status" value="1"/>
</dbReference>
<sequence length="479" mass="52956">MTGRRKIAMEPTLTKYEKVMNYIKECIASGEWPVGSKIPSQRKLAELFSVNRSTIVTALEELKADGLLEGVMGKGTIVVNNTWTLLAASPPSDWNEYASVSLPKPSPAAETSEAEQPAHLIELSKGELAQDIFPTDNMQQVMMRLAESLEPFGYEEPKGYLPLRQAISDYMGRQGTEVSPSSILIVSGALQGLQLISAGLLHRGSTVLLEKPSYLYSLHVFQSAGMNLCGLPMDEEGLQAAAISKKAEAGPSSILYTIPCFHNPTGILMSESRRRELLDICEQKQLPVIEDDIYRELWIDSPPPPTLKSLDASGHVLYIGSFSKTLTPGLRIGWIAGPDQVIERLADIKMQTDYGSSSLSQLVAAEWISSGLYEQHLSFVREELKKRRSAALEALNRYMSDLAEWDVPSGGFLIWLRLKANIQVKELNLKAYKEGVLLNPGSIYTGESIQAIRLSYGYASIEEFEQAISKLRKIILDDN</sequence>
<comment type="cofactor">
    <cofactor evidence="1">
        <name>pyridoxal 5'-phosphate</name>
        <dbReference type="ChEBI" id="CHEBI:597326"/>
    </cofactor>
</comment>
<dbReference type="CDD" id="cd07377">
    <property type="entry name" value="WHTH_GntR"/>
    <property type="match status" value="1"/>
</dbReference>
<evidence type="ECO:0000256" key="6">
    <source>
        <dbReference type="ARBA" id="ARBA00023015"/>
    </source>
</evidence>
<dbReference type="EMBL" id="WEIO01000006">
    <property type="protein sequence ID" value="KAB7706125.1"/>
    <property type="molecule type" value="Genomic_DNA"/>
</dbReference>
<dbReference type="Pfam" id="PF00155">
    <property type="entry name" value="Aminotran_1_2"/>
    <property type="match status" value="1"/>
</dbReference>
<dbReference type="FunFam" id="3.40.640.10:FF:000023">
    <property type="entry name" value="Transcriptional regulator, GntR family"/>
    <property type="match status" value="1"/>
</dbReference>
<evidence type="ECO:0000256" key="3">
    <source>
        <dbReference type="ARBA" id="ARBA00022576"/>
    </source>
</evidence>
<dbReference type="GO" id="GO:0030170">
    <property type="term" value="F:pyridoxal phosphate binding"/>
    <property type="evidence" value="ECO:0007669"/>
    <property type="project" value="InterPro"/>
</dbReference>
<name>A0A6I1FED0_9BACI</name>
<dbReference type="Pfam" id="PF00392">
    <property type="entry name" value="GntR"/>
    <property type="match status" value="1"/>
</dbReference>
<dbReference type="Proteomes" id="UP000429595">
    <property type="component" value="Unassembled WGS sequence"/>
</dbReference>
<keyword evidence="4 10" id="KW-0808">Transferase</keyword>
<protein>
    <submittedName>
        <fullName evidence="10">Aminotransferase class I/II-fold pyridoxal phosphate-dependent enzyme</fullName>
    </submittedName>
</protein>
<dbReference type="GO" id="GO:0008483">
    <property type="term" value="F:transaminase activity"/>
    <property type="evidence" value="ECO:0007669"/>
    <property type="project" value="UniProtKB-KW"/>
</dbReference>
<evidence type="ECO:0000256" key="5">
    <source>
        <dbReference type="ARBA" id="ARBA00022898"/>
    </source>
</evidence>
<keyword evidence="11" id="KW-1185">Reference proteome</keyword>
<dbReference type="AlphaFoldDB" id="A0A6I1FED0"/>